<dbReference type="RefSeq" id="WP_045807559.1">
    <property type="nucleotide sequence ID" value="NZ_JZCR01000019.1"/>
</dbReference>
<evidence type="ECO:0000256" key="2">
    <source>
        <dbReference type="ARBA" id="ARBA00006676"/>
    </source>
</evidence>
<accession>A0A0F3RS72</accession>
<comment type="catalytic activity">
    <reaction evidence="7">
        <text>N(6)-methyl-AMP + H2O + H(+) = IMP + methylamine</text>
        <dbReference type="Rhea" id="RHEA:16001"/>
        <dbReference type="ChEBI" id="CHEBI:15377"/>
        <dbReference type="ChEBI" id="CHEBI:15378"/>
        <dbReference type="ChEBI" id="CHEBI:58053"/>
        <dbReference type="ChEBI" id="CHEBI:59338"/>
        <dbReference type="ChEBI" id="CHEBI:144842"/>
    </reaction>
    <physiologicalReaction direction="left-to-right" evidence="7">
        <dbReference type="Rhea" id="RHEA:16002"/>
    </physiologicalReaction>
</comment>
<dbReference type="GO" id="GO:0046103">
    <property type="term" value="P:inosine biosynthetic process"/>
    <property type="evidence" value="ECO:0007669"/>
    <property type="project" value="TreeGrafter"/>
</dbReference>
<dbReference type="OrthoDB" id="9779574at2"/>
<dbReference type="PANTHER" id="PTHR11409">
    <property type="entry name" value="ADENOSINE DEAMINASE"/>
    <property type="match status" value="1"/>
</dbReference>
<sequence>MSQLTPFTTAAVRHFPKVELHCHLDGSLSLAALRQMAAVTGASLPSDDADLRQLVTAPMATVSLLDYLKRFKLVTDLMQTPEQLEIAGYDIVKTAAADGLIYLETRFAPAISTAQGLTVPAVLTAVLRGIHRGTADFGIPVNVIVCAMRDRPNAESAAVFNAAAQFADQGVVGLDFAGDEANYPTSAIAPAIRAGLATGLPVTLHAGEAGPAQNVADALTLGVSRIGHGVHMSGHPDVIAQAKAAGATIETCLTSNLQTKAVQGIADFPLSEFLSAGLAVTVNSDDRTVSDTTLTNEFWQLHQHYGLDWSLLTRLTLNAIAGAFTTDNQKAHLRATVQAAAQQVGV</sequence>
<dbReference type="NCBIfam" id="TIGR01430">
    <property type="entry name" value="aden_deam"/>
    <property type="match status" value="1"/>
</dbReference>
<feature type="domain" description="Adenosine deaminase" evidence="8">
    <location>
        <begin position="16"/>
        <end position="338"/>
    </location>
</feature>
<keyword evidence="3" id="KW-0479">Metal-binding</keyword>
<organism evidence="9 10">
    <name type="scientific">Levilactobacillus spicheri</name>
    <dbReference type="NCBI Taxonomy" id="216463"/>
    <lineage>
        <taxon>Bacteria</taxon>
        <taxon>Bacillati</taxon>
        <taxon>Bacillota</taxon>
        <taxon>Bacilli</taxon>
        <taxon>Lactobacillales</taxon>
        <taxon>Lactobacillaceae</taxon>
        <taxon>Levilactobacillus</taxon>
    </lineage>
</organism>
<name>A0A0F3RS72_9LACO</name>
<dbReference type="GO" id="GO:0009117">
    <property type="term" value="P:nucleotide metabolic process"/>
    <property type="evidence" value="ECO:0007669"/>
    <property type="project" value="UniProtKB-KW"/>
</dbReference>
<comment type="caution">
    <text evidence="9">The sequence shown here is derived from an EMBL/GenBank/DDBJ whole genome shotgun (WGS) entry which is preliminary data.</text>
</comment>
<dbReference type="GO" id="GO:0046872">
    <property type="term" value="F:metal ion binding"/>
    <property type="evidence" value="ECO:0007669"/>
    <property type="project" value="UniProtKB-KW"/>
</dbReference>
<dbReference type="PATRIC" id="fig|216463.3.peg.738"/>
<dbReference type="Proteomes" id="UP000033491">
    <property type="component" value="Unassembled WGS sequence"/>
</dbReference>
<evidence type="ECO:0000256" key="6">
    <source>
        <dbReference type="ARBA" id="ARBA00023080"/>
    </source>
</evidence>
<gene>
    <name evidence="9" type="ORF">VC81_08115</name>
</gene>
<keyword evidence="6" id="KW-0546">Nucleotide metabolism</keyword>
<dbReference type="PANTHER" id="PTHR11409:SF42">
    <property type="entry name" value="ADENOSINE DEAMINASE-LIKE PROTEIN"/>
    <property type="match status" value="1"/>
</dbReference>
<comment type="similarity">
    <text evidence="2">Belongs to the metallo-dependent hydrolases superfamily. Adenosine and AMP deaminases family.</text>
</comment>
<dbReference type="AlphaFoldDB" id="A0A0F3RS72"/>
<reference evidence="9 10" key="1">
    <citation type="submission" date="2015-03" db="EMBL/GenBank/DDBJ databases">
        <authorList>
            <person name="Zheng J."/>
            <person name="Ganezle M."/>
        </authorList>
    </citation>
    <scope>NUCLEOTIDE SEQUENCE [LARGE SCALE GENOMIC DNA]</scope>
    <source>
        <strain evidence="9 10">LP38</strain>
    </source>
</reference>
<keyword evidence="4" id="KW-0378">Hydrolase</keyword>
<dbReference type="Gene3D" id="3.20.20.140">
    <property type="entry name" value="Metal-dependent hydrolases"/>
    <property type="match status" value="1"/>
</dbReference>
<evidence type="ECO:0000256" key="3">
    <source>
        <dbReference type="ARBA" id="ARBA00022723"/>
    </source>
</evidence>
<keyword evidence="5" id="KW-0862">Zinc</keyword>
<dbReference type="EMBL" id="JZCR01000019">
    <property type="protein sequence ID" value="KJW12454.1"/>
    <property type="molecule type" value="Genomic_DNA"/>
</dbReference>
<evidence type="ECO:0000313" key="9">
    <source>
        <dbReference type="EMBL" id="KJW12454.1"/>
    </source>
</evidence>
<protein>
    <submittedName>
        <fullName evidence="9">Adenosine deaminase</fullName>
    </submittedName>
</protein>
<dbReference type="GO" id="GO:0004000">
    <property type="term" value="F:adenosine deaminase activity"/>
    <property type="evidence" value="ECO:0007669"/>
    <property type="project" value="TreeGrafter"/>
</dbReference>
<dbReference type="GO" id="GO:0006154">
    <property type="term" value="P:adenosine catabolic process"/>
    <property type="evidence" value="ECO:0007669"/>
    <property type="project" value="TreeGrafter"/>
</dbReference>
<proteinExistence type="inferred from homology"/>
<comment type="cofactor">
    <cofactor evidence="1">
        <name>Zn(2+)</name>
        <dbReference type="ChEBI" id="CHEBI:29105"/>
    </cofactor>
</comment>
<dbReference type="InterPro" id="IPR001365">
    <property type="entry name" value="A_deaminase_dom"/>
</dbReference>
<evidence type="ECO:0000256" key="5">
    <source>
        <dbReference type="ARBA" id="ARBA00022833"/>
    </source>
</evidence>
<evidence type="ECO:0000259" key="8">
    <source>
        <dbReference type="Pfam" id="PF00962"/>
    </source>
</evidence>
<dbReference type="InterPro" id="IPR006330">
    <property type="entry name" value="Ado/ade_deaminase"/>
</dbReference>
<dbReference type="InterPro" id="IPR032466">
    <property type="entry name" value="Metal_Hydrolase"/>
</dbReference>
<dbReference type="STRING" id="216463.VC81_08115"/>
<evidence type="ECO:0000256" key="4">
    <source>
        <dbReference type="ARBA" id="ARBA00022801"/>
    </source>
</evidence>
<evidence type="ECO:0000313" key="10">
    <source>
        <dbReference type="Proteomes" id="UP000033491"/>
    </source>
</evidence>
<evidence type="ECO:0000256" key="7">
    <source>
        <dbReference type="ARBA" id="ARBA00048787"/>
    </source>
</evidence>
<evidence type="ECO:0000256" key="1">
    <source>
        <dbReference type="ARBA" id="ARBA00001947"/>
    </source>
</evidence>
<dbReference type="Pfam" id="PF00962">
    <property type="entry name" value="A_deaminase"/>
    <property type="match status" value="1"/>
</dbReference>
<dbReference type="SUPFAM" id="SSF51556">
    <property type="entry name" value="Metallo-dependent hydrolases"/>
    <property type="match status" value="1"/>
</dbReference>